<protein>
    <submittedName>
        <fullName evidence="1">Uncharacterized protein</fullName>
    </submittedName>
</protein>
<dbReference type="RefSeq" id="WP_338448674.1">
    <property type="nucleotide sequence ID" value="NZ_CP137640.1"/>
</dbReference>
<dbReference type="EMBL" id="CP137640">
    <property type="protein sequence ID" value="WVX79741.1"/>
    <property type="molecule type" value="Genomic_DNA"/>
</dbReference>
<accession>A0ABZ2C9E8</accession>
<evidence type="ECO:0000313" key="2">
    <source>
        <dbReference type="Proteomes" id="UP001357223"/>
    </source>
</evidence>
<reference evidence="1 2" key="1">
    <citation type="submission" date="2023-10" db="EMBL/GenBank/DDBJ databases">
        <title>Niallia locisalis sp.nov. isolated from a salt pond sample.</title>
        <authorList>
            <person name="Li X.-J."/>
            <person name="Dong L."/>
        </authorList>
    </citation>
    <scope>NUCLEOTIDE SEQUENCE [LARGE SCALE GENOMIC DNA]</scope>
    <source>
        <strain evidence="1 2">DSM 29761</strain>
    </source>
</reference>
<name>A0ABZ2C9E8_9BACI</name>
<dbReference type="Gene3D" id="3.90.226.10">
    <property type="entry name" value="2-enoyl-CoA Hydratase, Chain A, domain 1"/>
    <property type="match status" value="1"/>
</dbReference>
<gene>
    <name evidence="1" type="ORF">R4Z09_20980</name>
</gene>
<sequence>MTREQKLLGEIERIQKGGNAKGHKKLKQIGKLFVRDRIKLFFDEEKPFYQSL</sequence>
<keyword evidence="2" id="KW-1185">Reference proteome</keyword>
<organism evidence="1 2">
    <name type="scientific">Niallia oryzisoli</name>
    <dbReference type="NCBI Taxonomy" id="1737571"/>
    <lineage>
        <taxon>Bacteria</taxon>
        <taxon>Bacillati</taxon>
        <taxon>Bacillota</taxon>
        <taxon>Bacilli</taxon>
        <taxon>Bacillales</taxon>
        <taxon>Bacillaceae</taxon>
        <taxon>Niallia</taxon>
    </lineage>
</organism>
<evidence type="ECO:0000313" key="1">
    <source>
        <dbReference type="EMBL" id="WVX79741.1"/>
    </source>
</evidence>
<dbReference type="Proteomes" id="UP001357223">
    <property type="component" value="Chromosome"/>
</dbReference>
<proteinExistence type="predicted"/>